<evidence type="ECO:0000256" key="2">
    <source>
        <dbReference type="ARBA" id="ARBA00009580"/>
    </source>
</evidence>
<comment type="catalytic activity">
    <reaction evidence="8">
        <text>O-phospho-L-tyrosyl-[protein] + H2O = L-tyrosyl-[protein] + phosphate</text>
        <dbReference type="Rhea" id="RHEA:10684"/>
        <dbReference type="Rhea" id="RHEA-COMP:10136"/>
        <dbReference type="Rhea" id="RHEA-COMP:20101"/>
        <dbReference type="ChEBI" id="CHEBI:15377"/>
        <dbReference type="ChEBI" id="CHEBI:43474"/>
        <dbReference type="ChEBI" id="CHEBI:46858"/>
        <dbReference type="ChEBI" id="CHEBI:61978"/>
        <dbReference type="EC" id="3.1.3.48"/>
    </reaction>
</comment>
<keyword evidence="5" id="KW-0378">Hydrolase</keyword>
<evidence type="ECO:0000259" key="13">
    <source>
        <dbReference type="PROSITE" id="PS50853"/>
    </source>
</evidence>
<evidence type="ECO:0000256" key="10">
    <source>
        <dbReference type="SAM" id="SignalP"/>
    </source>
</evidence>
<dbReference type="WBParaSite" id="TREG1_119890.1">
    <property type="protein sequence ID" value="TREG1_119890.1"/>
    <property type="gene ID" value="TREG1_119890"/>
</dbReference>
<dbReference type="InterPro" id="IPR013783">
    <property type="entry name" value="Ig-like_fold"/>
</dbReference>
<keyword evidence="6" id="KW-0904">Protein phosphatase</keyword>
<dbReference type="InterPro" id="IPR036116">
    <property type="entry name" value="FN3_sf"/>
</dbReference>
<keyword evidence="9" id="KW-1133">Transmembrane helix</keyword>
<accession>A0AA85J0E0</accession>
<feature type="domain" description="Tyrosine specific protein phosphatases" evidence="12">
    <location>
        <begin position="1837"/>
        <end position="1879"/>
    </location>
</feature>
<feature type="domain" description="Fibronectin type-III" evidence="13">
    <location>
        <begin position="943"/>
        <end position="1040"/>
    </location>
</feature>
<evidence type="ECO:0000259" key="12">
    <source>
        <dbReference type="PROSITE" id="PS50056"/>
    </source>
</evidence>
<dbReference type="Proteomes" id="UP000050795">
    <property type="component" value="Unassembled WGS sequence"/>
</dbReference>
<dbReference type="PROSITE" id="PS00383">
    <property type="entry name" value="TYR_PHOSPHATASE_1"/>
    <property type="match status" value="1"/>
</dbReference>
<dbReference type="PROSITE" id="PS50056">
    <property type="entry name" value="TYR_PHOSPHATASE_2"/>
    <property type="match status" value="1"/>
</dbReference>
<dbReference type="Pfam" id="PF00102">
    <property type="entry name" value="Y_phosphatase"/>
    <property type="match status" value="2"/>
</dbReference>
<evidence type="ECO:0000256" key="8">
    <source>
        <dbReference type="ARBA" id="ARBA00051722"/>
    </source>
</evidence>
<evidence type="ECO:0000256" key="9">
    <source>
        <dbReference type="SAM" id="Phobius"/>
    </source>
</evidence>
<feature type="transmembrane region" description="Helical" evidence="9">
    <location>
        <begin position="1492"/>
        <end position="1515"/>
    </location>
</feature>
<evidence type="ECO:0000256" key="3">
    <source>
        <dbReference type="ARBA" id="ARBA00013064"/>
    </source>
</evidence>
<dbReference type="InterPro" id="IPR029021">
    <property type="entry name" value="Prot-tyrosine_phosphatase-like"/>
</dbReference>
<dbReference type="PROSITE" id="PS50055">
    <property type="entry name" value="TYR_PHOSPHATASE_PTP"/>
    <property type="match status" value="1"/>
</dbReference>
<comment type="subcellular location">
    <subcellularLocation>
        <location evidence="1">Membrane</location>
        <topology evidence="1">Single-pass membrane protein</topology>
    </subcellularLocation>
</comment>
<dbReference type="GO" id="GO:0008045">
    <property type="term" value="P:motor neuron axon guidance"/>
    <property type="evidence" value="ECO:0007669"/>
    <property type="project" value="TreeGrafter"/>
</dbReference>
<dbReference type="InterPro" id="IPR003595">
    <property type="entry name" value="Tyr_Pase_cat"/>
</dbReference>
<evidence type="ECO:0000256" key="4">
    <source>
        <dbReference type="ARBA" id="ARBA00022729"/>
    </source>
</evidence>
<organism evidence="14 15">
    <name type="scientific">Trichobilharzia regenti</name>
    <name type="common">Nasal bird schistosome</name>
    <dbReference type="NCBI Taxonomy" id="157069"/>
    <lineage>
        <taxon>Eukaryota</taxon>
        <taxon>Metazoa</taxon>
        <taxon>Spiralia</taxon>
        <taxon>Lophotrochozoa</taxon>
        <taxon>Platyhelminthes</taxon>
        <taxon>Trematoda</taxon>
        <taxon>Digenea</taxon>
        <taxon>Strigeidida</taxon>
        <taxon>Schistosomatoidea</taxon>
        <taxon>Schistosomatidae</taxon>
        <taxon>Trichobilharzia</taxon>
    </lineage>
</organism>
<evidence type="ECO:0000256" key="1">
    <source>
        <dbReference type="ARBA" id="ARBA00004167"/>
    </source>
</evidence>
<dbReference type="SMART" id="SM00404">
    <property type="entry name" value="PTPc_motif"/>
    <property type="match status" value="1"/>
</dbReference>
<evidence type="ECO:0000256" key="5">
    <source>
        <dbReference type="ARBA" id="ARBA00022801"/>
    </source>
</evidence>
<reference evidence="15" key="2">
    <citation type="submission" date="2023-11" db="UniProtKB">
        <authorList>
            <consortium name="WormBaseParasite"/>
        </authorList>
    </citation>
    <scope>IDENTIFICATION</scope>
</reference>
<name>A0AA85J0E0_TRIRE</name>
<keyword evidence="4 10" id="KW-0732">Signal</keyword>
<dbReference type="InterPro" id="IPR050348">
    <property type="entry name" value="Protein-Tyr_Phosphatase"/>
</dbReference>
<comment type="similarity">
    <text evidence="2">Belongs to the protein-tyrosine phosphatase family.</text>
</comment>
<dbReference type="PANTHER" id="PTHR19134:SF562">
    <property type="entry name" value="PROTEIN-TYROSINE-PHOSPHATASE"/>
    <property type="match status" value="1"/>
</dbReference>
<dbReference type="CDD" id="cd00063">
    <property type="entry name" value="FN3"/>
    <property type="match status" value="1"/>
</dbReference>
<evidence type="ECO:0000256" key="6">
    <source>
        <dbReference type="ARBA" id="ARBA00022912"/>
    </source>
</evidence>
<dbReference type="PANTHER" id="PTHR19134">
    <property type="entry name" value="RECEPTOR-TYPE TYROSINE-PROTEIN PHOSPHATASE"/>
    <property type="match status" value="1"/>
</dbReference>
<dbReference type="SUPFAM" id="SSF49265">
    <property type="entry name" value="Fibronectin type III"/>
    <property type="match status" value="1"/>
</dbReference>
<feature type="chain" id="PRO_5041718604" description="protein-tyrosine-phosphatase" evidence="10">
    <location>
        <begin position="29"/>
        <end position="2038"/>
    </location>
</feature>
<evidence type="ECO:0000313" key="14">
    <source>
        <dbReference type="Proteomes" id="UP000050795"/>
    </source>
</evidence>
<keyword evidence="9" id="KW-0812">Transmembrane</keyword>
<evidence type="ECO:0000259" key="11">
    <source>
        <dbReference type="PROSITE" id="PS50055"/>
    </source>
</evidence>
<sequence length="2038" mass="235989">MNIFVYCQIILSLLSMLDIFMNHYYVGADNHQINCINHWSSPSSSGRVAFSLYPCFTCTYSTFQGAMTIKWDCEQAYNLKIKGTIDSTPIEELPNNELRIIGSRENISNSTTVLSASHMTSHGMASIQLSLKLIANPSSDKQSKLQLYFQPVLNKDEMTFNHFLLFWHSLKKTEFTVFIYNRTHIIQHETSTTSICLENLTEGSSYKLCVTETTYACKSSYWNCIIKTIPTFRQQQQQQQKQHQSLLPPTTDSSSSPQSLLTIHQPIITNLKLISSGGNWVQISWLPSTALAKSQRPNQIPYAYLLLAISKSRTVQCYDRTYSIQAPWAHHLQSNLISYIHKVYHRISTSCLVNEIHKEIDTLGNSWPELTTTVHQKHQISIQDEWGSSLNEEYIVNLEGLIPHEEYEIKVLPVFEESNPVEADEILVTGKLNPSLDCNLTLEDISSDRSLIKWNLPHTIESKLLNTEHIMYVVQISLIGRPEKKLQQTCFISTCPYTNWSQTLNFLPQMENEPQRLNCLKAEIPFRKDNSFIINCQLQPCKVYEISVAILQQNKYVEEFKCKRRFMRNGSPPEPPKNAYATPLAQNVLLLEMDKPKSSTFHHCSVAGYAVSIYTEKENFNVWPNNYALIEMKDLQMIQQPSSTYDQHSTSTRQHFFISNPHILAKHIFVRIHSIPFNGKNWIDLSIPLLSTNCHLDCVWQNQPLYYQVSQRFYPYSGQHMSYITLHQPSSTLQISHCPRAADTTVDRYQNHRGLCQYALHLQTSEYTVCHDENSFVQTCFVPSCDQMAPIPCVTIGEQSFQSNSSTIQVVWNIVPSLQRDVLSNFKNDEMEIDAYLVILYDLNESKDKFKMCAQYKFVVVSKDRLENWKNYFHDLLVQSLIDSCLGQTVHSLASSRSENTVIFQNLLPSTLYEVNIIPFNKFGRPGAGQTQRVTTTIAIPCEPKEIEIYKTESHAFSIKWKLQNRVYCGHPSNVILYYKLMKSPGNTEEWSFIDTEYSLDHIRLSSLLPCQRYCVKLKFENTAGSSKLSNVVCDTTKRAAFTNIPALTAEVVDMKSSTLRTKFYPLMLRLRIHLNYTSYCPVKYEFHSNIYNVEEKPTVTIAPNPEVFLTKNIQRGFLYQIRGRVRSSNESVYSPTLHDEMNVFKFSQWTPLTLVFVNISEYNLVNFTVNAKRPSEIQRRDGSFYYTCQPTSTDSRMNYTSTQTLEYTHSRLHSQQFNKSVLYKNSYCLQIAWNISGSLHGLLGFVIQFFLPVGQNLQEYQQLDHDSDNDGGHGVDDGDDELDSQSVMSVKAIRKDQSAVGLQKCAQFIWLPCFECLKNYSLKNAHPRVLEKLRKLIDGCKAYQPIERNNNALWKNSLSSNTNISTDLYNEVIHNSKYLEKQLQILQLHDFNRIMLNQTVYSFQYHIRNPLVMLPALTMKSAFTHKKRVFRSNSPNLMLLPTDPKLVDTSSQNTGYAILYSVTADDVIYKIKHKWQLYDKIPSPGFTGTTLVFLILSGIVLVLLCFLIVTFIIFNRGRLKNRQQFTKTGRVDYYCEDEDDEAGYELREEYKVPIIPLKISKQPDAIYVHDFVNLFGDCSTSQKTKLREEFKLLDMYSYKQEQAKRLTCSIGQNPENRLRNKYRNLLPFDHNYVQLTKAISLTESECISTLNQSKESVTHAKDNNSSNNNNNIDEVIEMIPDIGREQLIPSNYMNASWIPSKIPRIPNILIDSGQLPQKYIAAQAPVNHSRSLFWQMIWDHRVSMIVTLTRCMENGKEKCSVYWPGSNSVKEQQDDKNEPVAYFGRYRIHLISETSYSVYEHRKLRLYSRETPDRGHRDIIQLHMLKWPDFSVPTTEDFLTFLYAYWTERRMLGGKFPVLVHCSAGIGRTGTFICLDQLCQLARHFLHPNFHPVISKINRINEPVYMNLNNEDDDDDDVDGHQEMKSLVKHKENIDQLNDDKEPSIHDRLLNETLNEPLKSSSQEYIPHMHDCSHIKKKSFVFGKRRTQCIDIFKTVLWLRSQRNRMVQTTEQYIFIYECLAHYIKQLKEQDEIYENI</sequence>
<dbReference type="SUPFAM" id="SSF52799">
    <property type="entry name" value="(Phosphotyrosine protein) phosphatases II"/>
    <property type="match status" value="1"/>
</dbReference>
<dbReference type="Gene3D" id="2.60.40.10">
    <property type="entry name" value="Immunoglobulins"/>
    <property type="match status" value="1"/>
</dbReference>
<dbReference type="GO" id="GO:0004725">
    <property type="term" value="F:protein tyrosine phosphatase activity"/>
    <property type="evidence" value="ECO:0007669"/>
    <property type="project" value="UniProtKB-EC"/>
</dbReference>
<dbReference type="GO" id="GO:0016020">
    <property type="term" value="C:membrane"/>
    <property type="evidence" value="ECO:0007669"/>
    <property type="project" value="UniProtKB-SubCell"/>
</dbReference>
<feature type="signal peptide" evidence="10">
    <location>
        <begin position="1"/>
        <end position="28"/>
    </location>
</feature>
<reference evidence="14" key="1">
    <citation type="submission" date="2022-06" db="EMBL/GenBank/DDBJ databases">
        <authorList>
            <person name="Berger JAMES D."/>
            <person name="Berger JAMES D."/>
        </authorList>
    </citation>
    <scope>NUCLEOTIDE SEQUENCE [LARGE SCALE GENOMIC DNA]</scope>
</reference>
<dbReference type="InterPro" id="IPR003961">
    <property type="entry name" value="FN3_dom"/>
</dbReference>
<dbReference type="PROSITE" id="PS50853">
    <property type="entry name" value="FN3"/>
    <property type="match status" value="1"/>
</dbReference>
<dbReference type="PRINTS" id="PR00700">
    <property type="entry name" value="PRTYPHPHTASE"/>
</dbReference>
<dbReference type="InterPro" id="IPR016130">
    <property type="entry name" value="Tyr_Pase_AS"/>
</dbReference>
<dbReference type="InterPro" id="IPR000242">
    <property type="entry name" value="PTP_cat"/>
</dbReference>
<dbReference type="CDD" id="cd00047">
    <property type="entry name" value="PTPc"/>
    <property type="match status" value="1"/>
</dbReference>
<dbReference type="InterPro" id="IPR000387">
    <property type="entry name" value="Tyr_Pase_dom"/>
</dbReference>
<dbReference type="SMART" id="SM00060">
    <property type="entry name" value="FN3"/>
    <property type="match status" value="3"/>
</dbReference>
<dbReference type="EC" id="3.1.3.48" evidence="3"/>
<evidence type="ECO:0000256" key="7">
    <source>
        <dbReference type="ARBA" id="ARBA00023136"/>
    </source>
</evidence>
<evidence type="ECO:0000313" key="15">
    <source>
        <dbReference type="WBParaSite" id="TREG1_119890.1"/>
    </source>
</evidence>
<proteinExistence type="inferred from homology"/>
<keyword evidence="7 9" id="KW-0472">Membrane</keyword>
<keyword evidence="14" id="KW-1185">Reference proteome</keyword>
<dbReference type="SMART" id="SM00194">
    <property type="entry name" value="PTPc"/>
    <property type="match status" value="1"/>
</dbReference>
<protein>
    <recommendedName>
        <fullName evidence="3">protein-tyrosine-phosphatase</fullName>
        <ecNumber evidence="3">3.1.3.48</ecNumber>
    </recommendedName>
</protein>
<dbReference type="Gene3D" id="3.90.190.10">
    <property type="entry name" value="Protein tyrosine phosphatase superfamily"/>
    <property type="match status" value="1"/>
</dbReference>
<feature type="domain" description="Tyrosine-protein phosphatase" evidence="11">
    <location>
        <begin position="1587"/>
        <end position="2024"/>
    </location>
</feature>